<reference evidence="1 2" key="1">
    <citation type="submission" date="2020-01" db="EMBL/GenBank/DDBJ databases">
        <title>Genome sequence of Arachis hypogaea, cultivar Shitouqi.</title>
        <authorList>
            <person name="Zhuang W."/>
            <person name="Chen H."/>
            <person name="Varshney R."/>
            <person name="Wang D."/>
            <person name="Ming R."/>
        </authorList>
    </citation>
    <scope>NUCLEOTIDE SEQUENCE [LARGE SCALE GENOMIC DNA]</scope>
    <source>
        <tissue evidence="1">Young leaf</tissue>
    </source>
</reference>
<evidence type="ECO:0000313" key="2">
    <source>
        <dbReference type="Proteomes" id="UP000464620"/>
    </source>
</evidence>
<dbReference type="AlphaFoldDB" id="A0A6B9V8R0"/>
<evidence type="ECO:0000313" key="1">
    <source>
        <dbReference type="EMBL" id="QHN77733.1"/>
    </source>
</evidence>
<sequence length="142" mass="15565">MFGNNARKLWMVKNGGSTLLTWKYKGVFAKNAGELGSLTLPSSMEYILRYKAPNEVIPTAFESKHPKLSNDISWYGFDISSKLQNWASFGTSETKHVGNLESKLATPLLKFGSMGGITHVANLGKVKACLLATPAKLSSLRR</sequence>
<dbReference type="EMBL" id="CP031001">
    <property type="protein sequence ID" value="QHN77733.1"/>
    <property type="molecule type" value="Genomic_DNA"/>
</dbReference>
<proteinExistence type="predicted"/>
<organism evidence="1 2">
    <name type="scientific">Arachis hypogaea</name>
    <name type="common">Peanut</name>
    <dbReference type="NCBI Taxonomy" id="3818"/>
    <lineage>
        <taxon>Eukaryota</taxon>
        <taxon>Viridiplantae</taxon>
        <taxon>Streptophyta</taxon>
        <taxon>Embryophyta</taxon>
        <taxon>Tracheophyta</taxon>
        <taxon>Spermatophyta</taxon>
        <taxon>Magnoliopsida</taxon>
        <taxon>eudicotyledons</taxon>
        <taxon>Gunneridae</taxon>
        <taxon>Pentapetalae</taxon>
        <taxon>rosids</taxon>
        <taxon>fabids</taxon>
        <taxon>Fabales</taxon>
        <taxon>Fabaceae</taxon>
        <taxon>Papilionoideae</taxon>
        <taxon>50 kb inversion clade</taxon>
        <taxon>dalbergioids sensu lato</taxon>
        <taxon>Dalbergieae</taxon>
        <taxon>Pterocarpus clade</taxon>
        <taxon>Arachis</taxon>
    </lineage>
</organism>
<protein>
    <submittedName>
        <fullName evidence="1">Uncharacterized protein</fullName>
    </submittedName>
</protein>
<accession>A0A6B9V8R0</accession>
<dbReference type="Proteomes" id="UP000464620">
    <property type="component" value="Chromosome B09"/>
</dbReference>
<name>A0A6B9V8R0_ARAHY</name>
<gene>
    <name evidence="1" type="ORF">DS421_19g655280</name>
</gene>